<feature type="compositionally biased region" description="Polar residues" evidence="1">
    <location>
        <begin position="198"/>
        <end position="210"/>
    </location>
</feature>
<evidence type="ECO:0000313" key="3">
    <source>
        <dbReference type="Proteomes" id="UP000241868"/>
    </source>
</evidence>
<dbReference type="RefSeq" id="WP_106740029.1">
    <property type="nucleotide sequence ID" value="NZ_PXYY01000004.1"/>
</dbReference>
<organism evidence="2 3">
    <name type="scientific">Neisseria iguanae</name>
    <dbReference type="NCBI Taxonomy" id="90242"/>
    <lineage>
        <taxon>Bacteria</taxon>
        <taxon>Pseudomonadati</taxon>
        <taxon>Pseudomonadota</taxon>
        <taxon>Betaproteobacteria</taxon>
        <taxon>Neisseriales</taxon>
        <taxon>Neisseriaceae</taxon>
        <taxon>Neisseria</taxon>
    </lineage>
</organism>
<protein>
    <submittedName>
        <fullName evidence="2">Uncharacterized protein</fullName>
    </submittedName>
</protein>
<dbReference type="OrthoDB" id="8605437at2"/>
<proteinExistence type="predicted"/>
<comment type="caution">
    <text evidence="2">The sequence shown here is derived from an EMBL/GenBank/DDBJ whole genome shotgun (WGS) entry which is preliminary data.</text>
</comment>
<name>A0A2P7U2X3_9NEIS</name>
<sequence>MLTADIRHHITTDFVVYREFGLLCGSNIHAATLLTGLFWWSDLADKEPKRQGWFYKTAVQLLAELGLTRRGYEKAREFLLGKGVIQCRRAGVHGRMHWQLNKERLLELCYLVKGEAVPQFDSRYHIDTDNFRLEKWINLTLWNDFLKMRAEKGKPLNIKQKKNLLNQLKDLKNKNYDLDVVMQKSILNGWAGFYPSDRSSNIPAPSTSEAATRKARAEYEEQIKQSSHPPPDTGGQRNPDNPDRQNLKNLFRKKQ</sequence>
<evidence type="ECO:0000256" key="1">
    <source>
        <dbReference type="SAM" id="MobiDB-lite"/>
    </source>
</evidence>
<feature type="compositionally biased region" description="Basic and acidic residues" evidence="1">
    <location>
        <begin position="211"/>
        <end position="223"/>
    </location>
</feature>
<feature type="region of interest" description="Disordered" evidence="1">
    <location>
        <begin position="198"/>
        <end position="255"/>
    </location>
</feature>
<dbReference type="AlphaFoldDB" id="A0A2P7U2X3"/>
<dbReference type="Proteomes" id="UP000241868">
    <property type="component" value="Unassembled WGS sequence"/>
</dbReference>
<gene>
    <name evidence="2" type="ORF">C7N83_01200</name>
</gene>
<accession>A0A2P7U2X3</accession>
<keyword evidence="3" id="KW-1185">Reference proteome</keyword>
<reference evidence="2 3" key="1">
    <citation type="submission" date="2018-03" db="EMBL/GenBank/DDBJ databases">
        <title>Neisseria weixii sp. nov., isolated from the intestinal contents of Tibetan Plateau pika (Ochotona curzoniae) in Yushu, Qinghai Province, China.</title>
        <authorList>
            <person name="Gui Z."/>
        </authorList>
    </citation>
    <scope>NUCLEOTIDE SEQUENCE [LARGE SCALE GENOMIC DNA]</scope>
    <source>
        <strain evidence="2 3">ATCC 51483</strain>
    </source>
</reference>
<dbReference type="EMBL" id="PXYY01000004">
    <property type="protein sequence ID" value="PSJ81324.1"/>
    <property type="molecule type" value="Genomic_DNA"/>
</dbReference>
<evidence type="ECO:0000313" key="2">
    <source>
        <dbReference type="EMBL" id="PSJ81324.1"/>
    </source>
</evidence>